<feature type="region of interest" description="Disordered" evidence="1">
    <location>
        <begin position="1"/>
        <end position="48"/>
    </location>
</feature>
<dbReference type="STRING" id="1890364.A0A2P6NZS5"/>
<dbReference type="Pfam" id="PF25560">
    <property type="entry name" value="DUF7932"/>
    <property type="match status" value="1"/>
</dbReference>
<evidence type="ECO:0000256" key="1">
    <source>
        <dbReference type="SAM" id="MobiDB-lite"/>
    </source>
</evidence>
<feature type="compositionally biased region" description="Basic residues" evidence="1">
    <location>
        <begin position="209"/>
        <end position="219"/>
    </location>
</feature>
<evidence type="ECO:0000313" key="4">
    <source>
        <dbReference type="Proteomes" id="UP000241769"/>
    </source>
</evidence>
<keyword evidence="4" id="KW-1185">Reference proteome</keyword>
<feature type="domain" description="PH" evidence="2">
    <location>
        <begin position="795"/>
        <end position="919"/>
    </location>
</feature>
<dbReference type="InterPro" id="IPR001849">
    <property type="entry name" value="PH_domain"/>
</dbReference>
<dbReference type="SMART" id="SM00233">
    <property type="entry name" value="PH"/>
    <property type="match status" value="1"/>
</dbReference>
<evidence type="ECO:0000313" key="3">
    <source>
        <dbReference type="EMBL" id="PRP89473.1"/>
    </source>
</evidence>
<feature type="compositionally biased region" description="Gly residues" evidence="1">
    <location>
        <begin position="120"/>
        <end position="142"/>
    </location>
</feature>
<feature type="compositionally biased region" description="Gly residues" evidence="1">
    <location>
        <begin position="224"/>
        <end position="233"/>
    </location>
</feature>
<accession>A0A2P6NZS5</accession>
<dbReference type="SUPFAM" id="SSF50729">
    <property type="entry name" value="PH domain-like"/>
    <property type="match status" value="1"/>
</dbReference>
<reference evidence="3 4" key="1">
    <citation type="journal article" date="2018" name="Genome Biol. Evol.">
        <title>Multiple Roots of Fruiting Body Formation in Amoebozoa.</title>
        <authorList>
            <person name="Hillmann F."/>
            <person name="Forbes G."/>
            <person name="Novohradska S."/>
            <person name="Ferling I."/>
            <person name="Riege K."/>
            <person name="Groth M."/>
            <person name="Westermann M."/>
            <person name="Marz M."/>
            <person name="Spaller T."/>
            <person name="Winckler T."/>
            <person name="Schaap P."/>
            <person name="Glockner G."/>
        </authorList>
    </citation>
    <scope>NUCLEOTIDE SEQUENCE [LARGE SCALE GENOMIC DNA]</scope>
    <source>
        <strain evidence="3 4">Jena</strain>
    </source>
</reference>
<dbReference type="Proteomes" id="UP000241769">
    <property type="component" value="Unassembled WGS sequence"/>
</dbReference>
<dbReference type="InParanoid" id="A0A2P6NZS5"/>
<protein>
    <recommendedName>
        <fullName evidence="2">PH domain-containing protein</fullName>
    </recommendedName>
</protein>
<gene>
    <name evidence="3" type="ORF">PROFUN_01336</name>
</gene>
<feature type="compositionally biased region" description="Low complexity" evidence="1">
    <location>
        <begin position="8"/>
        <end position="17"/>
    </location>
</feature>
<organism evidence="3 4">
    <name type="scientific">Planoprotostelium fungivorum</name>
    <dbReference type="NCBI Taxonomy" id="1890364"/>
    <lineage>
        <taxon>Eukaryota</taxon>
        <taxon>Amoebozoa</taxon>
        <taxon>Evosea</taxon>
        <taxon>Variosea</taxon>
        <taxon>Cavosteliida</taxon>
        <taxon>Cavosteliaceae</taxon>
        <taxon>Planoprotostelium</taxon>
    </lineage>
</organism>
<feature type="region of interest" description="Disordered" evidence="1">
    <location>
        <begin position="116"/>
        <end position="145"/>
    </location>
</feature>
<name>A0A2P6NZS5_9EUKA</name>
<proteinExistence type="predicted"/>
<comment type="caution">
    <text evidence="3">The sequence shown here is derived from an EMBL/GenBank/DDBJ whole genome shotgun (WGS) entry which is preliminary data.</text>
</comment>
<feature type="region of interest" description="Disordered" evidence="1">
    <location>
        <begin position="208"/>
        <end position="240"/>
    </location>
</feature>
<dbReference type="InterPro" id="IPR011993">
    <property type="entry name" value="PH-like_dom_sf"/>
</dbReference>
<sequence>MPLILNYSGSDGSAGSDGQNGRDAPDNAYGKPGESGSKGSHGTDGNSISNVDIWLTYRDEDYIVINDGKEEHVLKMEDDVTPEVEIVGRGGRGGKGGEGGRGGNGMEGIHGDVATQFSPGGDGSNGGSGGWGGEGGNGGRGGDGTDVRIHVNEEETELLLILGKIEIKGGMGGECGRGGEGGRGSKAGQAGEGLSWDVMEKHTDETGKTKMKMVKHKQPPGKPGLDGGEGVTGEDGVEGEAGRDGTFLIMVHSGDEVKEYTGRFMIECFSYTVKDTLSYGVIEPGSTVQLSLKVRNNSKMPTPKKKEIMMRCIGTRGVEGEYQVQLPKDLQPGQECVVDVPPMKVSPPLKEGRATDSIPYQYQAEIRADPFVPKINGKFLPNICKFSVDYPLEITSIGTVPWITRNSEAPFVFAVSNSSDRCIGVGGDTNRRVRLCIRADERLNKEDFSFLNEDGLPYEPTKVLESKDVSLAPRSRQAIACSLKFNNENLLPYSRYIFRTSLELSSIEDDTQMVEIQSYETEIQWVEEYVPNPEAQLLLVVNRGVEADEMRAWKSLLIDSLGLEIAVWNTMVYNDLDVAYKRVDGASLLSEFRKKTIVFLNTDNCVDEFTRANELYRAAKKEDIHVVVYGHQWSVDNELRPDTRTSKRKIIFERELDFLAHLSTGRSIGSNLTPVFNANDTADCCGVLSANGVTSWVNLHMRSRVMCCFDSGNRPYPSLLVSLHDVILVTSDDTDKGNQPGFAFMIIGPDFCHRFEVVTSSNSTRKTEKYKHRTNYSEGAKKMIDLLSTISAVTVERFEDILQQEGDSWGPLKVKRGDKVEMTWCVLNPFWGLLCYYPNQSSKVPSGALIMSQYSLEIPKETKKTTENNNGGMFGFLFEPWDSEFRLIHNNGAQWTLISKNQKSRDGWTSAIASLFTQDKTSLLRPPRWEPEVDDRDVVVIIPLEDKYLMSTPTKADLEKRHEALKTQLRENFPAVGAVVLQQWNVGDNMRKRGLNTWHFGNLEIHPTLSPDTASLIHFNVPSDVGTMSDPKVIHSSQTLFCVIKSLHFSQKLIVLQRLMQIDESQAEDRCHAEMETPMGLTILSVLSDIADEQLCIPHTERKMEPGETFDLHKLRKLCQLRDFLLPLLSQFPTPESRFFSTEGHLVMELGTHLLIMAPPGSYLHVAVQSVWSKLRVALGAREGESREVIQEAIQRRRQEWVQKQEPKGRLQSYSTPTVIGKRMVSNCGLLRAQQVSGRRGDTMLTKKERVERSVVERANAFDTADDRKAALATLLGRGTLSGQVSLQSQKE</sequence>
<feature type="compositionally biased region" description="Polar residues" evidence="1">
    <location>
        <begin position="37"/>
        <end position="48"/>
    </location>
</feature>
<dbReference type="EMBL" id="MDYQ01000003">
    <property type="protein sequence ID" value="PRP89473.1"/>
    <property type="molecule type" value="Genomic_DNA"/>
</dbReference>
<dbReference type="InterPro" id="IPR057692">
    <property type="entry name" value="DUF7932"/>
</dbReference>
<evidence type="ECO:0000259" key="2">
    <source>
        <dbReference type="SMART" id="SM00233"/>
    </source>
</evidence>
<dbReference type="Gene3D" id="2.30.29.30">
    <property type="entry name" value="Pleckstrin-homology domain (PH domain)/Phosphotyrosine-binding domain (PTB)"/>
    <property type="match status" value="1"/>
</dbReference>
<dbReference type="OrthoDB" id="17903at2759"/>